<dbReference type="VEuPathDB" id="FungiDB:PODANS_7_8584"/>
<dbReference type="GeneID" id="6192780"/>
<name>B2AWW9_PODAN</name>
<reference evidence="2" key="4">
    <citation type="submission" date="2014-09" db="EMBL/GenBank/DDBJ databases">
        <title>Maintaining two mating types: Structure of the mating type locus and its role in heterokaryosis in Podospora anserina.</title>
        <authorList>
            <person name="Grognet P."/>
            <person name="Bidard F."/>
            <person name="Kuchly C."/>
            <person name="Chan Ho Tong L."/>
            <person name="Coppin E."/>
            <person name="Ait Benkhali J."/>
            <person name="Couloux A."/>
            <person name="Wincker P."/>
            <person name="Debuchy R."/>
            <person name="Silar P."/>
        </authorList>
    </citation>
    <scope>NUCLEOTIDE SEQUENCE</scope>
</reference>
<dbReference type="RefSeq" id="XP_001908220.1">
    <property type="nucleotide sequence ID" value="XM_001908185.1"/>
</dbReference>
<evidence type="ECO:0000313" key="1">
    <source>
        <dbReference type="EMBL" id="CAP68893.1"/>
    </source>
</evidence>
<dbReference type="AlphaFoldDB" id="B2AWW9"/>
<evidence type="ECO:0000313" key="3">
    <source>
        <dbReference type="Proteomes" id="UP000001197"/>
    </source>
</evidence>
<accession>B2AWW9</accession>
<protein>
    <submittedName>
        <fullName evidence="1">Podospora anserina S mat+ genomic DNA chromosome 7, supercontig 1</fullName>
    </submittedName>
</protein>
<dbReference type="EMBL" id="CU633900">
    <property type="protein sequence ID" value="CAP68893.1"/>
    <property type="molecule type" value="Genomic_DNA"/>
</dbReference>
<evidence type="ECO:0000313" key="2">
    <source>
        <dbReference type="EMBL" id="CDP32364.1"/>
    </source>
</evidence>
<dbReference type="HOGENOM" id="CLU_1215206_0_0_1"/>
<sequence length="228" mass="25572">MLCMVAMERRSQVEPQTPDEADLEVFFRPENVAVINRLRHLFVLAGADHDFVGFKAVDYESLEPSGRLDIDKLIADTDDASRAEWNNTMSISSVPTQQLHAVIKQQAVDARFLSSKNKLGARHRTEQESLARLPPADQRLLHSEARLREVVLGRSTWEAADVDVSESTGDDDIVWEMVPLSVSVDLEDSSLDRSGALFYRTLDISSSMTNKPYRQFIDAHGPVRSLSC</sequence>
<dbReference type="EMBL" id="FO904942">
    <property type="protein sequence ID" value="CDP32364.1"/>
    <property type="molecule type" value="Genomic_DNA"/>
</dbReference>
<keyword evidence="3" id="KW-1185">Reference proteome</keyword>
<reference evidence="1 3" key="1">
    <citation type="journal article" date="2008" name="Genome Biol.">
        <title>The genome sequence of the model ascomycete fungus Podospora anserina.</title>
        <authorList>
            <person name="Espagne E."/>
            <person name="Lespinet O."/>
            <person name="Malagnac F."/>
            <person name="Da Silva C."/>
            <person name="Jaillon O."/>
            <person name="Porcel B.M."/>
            <person name="Couloux A."/>
            <person name="Aury J.-M."/>
            <person name="Segurens B."/>
            <person name="Poulain J."/>
            <person name="Anthouard V."/>
            <person name="Grossetete S."/>
            <person name="Khalili H."/>
            <person name="Coppin E."/>
            <person name="Dequard-Chablat M."/>
            <person name="Picard M."/>
            <person name="Contamine V."/>
            <person name="Arnaise S."/>
            <person name="Bourdais A."/>
            <person name="Berteaux-Lecellier V."/>
            <person name="Gautheret D."/>
            <person name="de Vries R.P."/>
            <person name="Battaglia E."/>
            <person name="Coutinho P.M."/>
            <person name="Danchin E.G.J."/>
            <person name="Henrissat B."/>
            <person name="El Khoury R."/>
            <person name="Sainsard-Chanet A."/>
            <person name="Boivin A."/>
            <person name="Pinan-Lucarre B."/>
            <person name="Sellem C.H."/>
            <person name="Debuchy R."/>
            <person name="Wincker P."/>
            <person name="Weissenbach J."/>
            <person name="Silar P."/>
        </authorList>
    </citation>
    <scope>NUCLEOTIDE SEQUENCE [LARGE SCALE GENOMIC DNA]</scope>
    <source>
        <strain evidence="3">S / ATCC MYA-4624 / DSM 980 / FGSC 10383</strain>
        <strain evidence="1">S mat+</strain>
    </source>
</reference>
<proteinExistence type="predicted"/>
<dbReference type="KEGG" id="pan:PODANSg5255"/>
<reference evidence="3" key="3">
    <citation type="journal article" date="2014" name="Genetics">
        <title>Maintaining two mating types: Structure of the mating type locus and its role in heterokaryosis in Podospora anserina.</title>
        <authorList>
            <person name="Grognet P."/>
            <person name="Bidard F."/>
            <person name="Kuchly C."/>
            <person name="Tong L.C.H."/>
            <person name="Coppin E."/>
            <person name="Benkhali J.A."/>
            <person name="Couloux A."/>
            <person name="Wincker P."/>
            <person name="Debuchy R."/>
            <person name="Silar P."/>
        </authorList>
    </citation>
    <scope>GENOME REANNOTATION</scope>
    <source>
        <strain evidence="3">S / ATCC MYA-4624 / DSM 980 / FGSC 10383</strain>
    </source>
</reference>
<gene>
    <name evidence="1" type="ORF">PODANS_7_8584</name>
</gene>
<organism evidence="1">
    <name type="scientific">Podospora anserina (strain S / ATCC MYA-4624 / DSM 980 / FGSC 10383)</name>
    <name type="common">Pleurage anserina</name>
    <dbReference type="NCBI Taxonomy" id="515849"/>
    <lineage>
        <taxon>Eukaryota</taxon>
        <taxon>Fungi</taxon>
        <taxon>Dikarya</taxon>
        <taxon>Ascomycota</taxon>
        <taxon>Pezizomycotina</taxon>
        <taxon>Sordariomycetes</taxon>
        <taxon>Sordariomycetidae</taxon>
        <taxon>Sordariales</taxon>
        <taxon>Podosporaceae</taxon>
        <taxon>Podospora</taxon>
        <taxon>Podospora anserina</taxon>
    </lineage>
</organism>
<reference evidence="1" key="2">
    <citation type="submission" date="2008-07" db="EMBL/GenBank/DDBJ databases">
        <authorList>
            <person name="Genoscope - CEA"/>
        </authorList>
    </citation>
    <scope>NUCLEOTIDE SEQUENCE</scope>
    <source>
        <strain evidence="1">S mat+</strain>
    </source>
</reference>
<dbReference type="Proteomes" id="UP000001197">
    <property type="component" value="Chromosome 7"/>
</dbReference>
<dbReference type="InParanoid" id="B2AWW9"/>